<keyword evidence="17" id="KW-1185">Reference proteome</keyword>
<evidence type="ECO:0000313" key="17">
    <source>
        <dbReference type="Proteomes" id="UP001457282"/>
    </source>
</evidence>
<feature type="binding site" evidence="12">
    <location>
        <position position="400"/>
    </location>
    <ligand>
        <name>ATP</name>
        <dbReference type="ChEBI" id="CHEBI:30616"/>
    </ligand>
</feature>
<dbReference type="SMART" id="SM00220">
    <property type="entry name" value="S_TKc"/>
    <property type="match status" value="1"/>
</dbReference>
<dbReference type="Pfam" id="PF00069">
    <property type="entry name" value="Pkinase"/>
    <property type="match status" value="1"/>
</dbReference>
<comment type="caution">
    <text evidence="16">The sequence shown here is derived from an EMBL/GenBank/DDBJ whole genome shotgun (WGS) entry which is preliminary data.</text>
</comment>
<feature type="domain" description="Protein kinase" evidence="15">
    <location>
        <begin position="372"/>
        <end position="657"/>
    </location>
</feature>
<reference evidence="16 17" key="1">
    <citation type="journal article" date="2023" name="G3 (Bethesda)">
        <title>A chromosome-length genome assembly and annotation of blackberry (Rubus argutus, cv. 'Hillquist').</title>
        <authorList>
            <person name="Bruna T."/>
            <person name="Aryal R."/>
            <person name="Dudchenko O."/>
            <person name="Sargent D.J."/>
            <person name="Mead D."/>
            <person name="Buti M."/>
            <person name="Cavallini A."/>
            <person name="Hytonen T."/>
            <person name="Andres J."/>
            <person name="Pham M."/>
            <person name="Weisz D."/>
            <person name="Mascagni F."/>
            <person name="Usai G."/>
            <person name="Natali L."/>
            <person name="Bassil N."/>
            <person name="Fernandez G.E."/>
            <person name="Lomsadze A."/>
            <person name="Armour M."/>
            <person name="Olukolu B."/>
            <person name="Poorten T."/>
            <person name="Britton C."/>
            <person name="Davik J."/>
            <person name="Ashrafi H."/>
            <person name="Aiden E.L."/>
            <person name="Borodovsky M."/>
            <person name="Worthington M."/>
        </authorList>
    </citation>
    <scope>NUCLEOTIDE SEQUENCE [LARGE SCALE GENOMIC DNA]</scope>
    <source>
        <strain evidence="16">PI 553951</strain>
    </source>
</reference>
<dbReference type="SUPFAM" id="SSF56112">
    <property type="entry name" value="Protein kinase-like (PK-like)"/>
    <property type="match status" value="1"/>
</dbReference>
<protein>
    <recommendedName>
        <fullName evidence="15">Protein kinase domain-containing protein</fullName>
    </recommendedName>
</protein>
<keyword evidence="6 12" id="KW-0547">Nucleotide-binding</keyword>
<keyword evidence="8 12" id="KW-0067">ATP-binding</keyword>
<dbReference type="PANTHER" id="PTHR27009">
    <property type="entry name" value="RUST RESISTANCE KINASE LR10-RELATED"/>
    <property type="match status" value="1"/>
</dbReference>
<dbReference type="FunFam" id="3.30.200.20:FF:000178">
    <property type="entry name" value="serine/threonine-protein kinase PBS1-like"/>
    <property type="match status" value="1"/>
</dbReference>
<dbReference type="GO" id="GO:0016020">
    <property type="term" value="C:membrane"/>
    <property type="evidence" value="ECO:0007669"/>
    <property type="project" value="UniProtKB-SubCell"/>
</dbReference>
<evidence type="ECO:0000256" key="6">
    <source>
        <dbReference type="ARBA" id="ARBA00022741"/>
    </source>
</evidence>
<feature type="transmembrane region" description="Helical" evidence="13">
    <location>
        <begin position="303"/>
        <end position="334"/>
    </location>
</feature>
<dbReference type="GO" id="GO:0005524">
    <property type="term" value="F:ATP binding"/>
    <property type="evidence" value="ECO:0007669"/>
    <property type="project" value="UniProtKB-UniRule"/>
</dbReference>
<accession>A0AAW1W0E8</accession>
<keyword evidence="4 13" id="KW-0812">Transmembrane</keyword>
<organism evidence="16 17">
    <name type="scientific">Rubus argutus</name>
    <name type="common">Southern blackberry</name>
    <dbReference type="NCBI Taxonomy" id="59490"/>
    <lineage>
        <taxon>Eukaryota</taxon>
        <taxon>Viridiplantae</taxon>
        <taxon>Streptophyta</taxon>
        <taxon>Embryophyta</taxon>
        <taxon>Tracheophyta</taxon>
        <taxon>Spermatophyta</taxon>
        <taxon>Magnoliopsida</taxon>
        <taxon>eudicotyledons</taxon>
        <taxon>Gunneridae</taxon>
        <taxon>Pentapetalae</taxon>
        <taxon>rosids</taxon>
        <taxon>fabids</taxon>
        <taxon>Rosales</taxon>
        <taxon>Rosaceae</taxon>
        <taxon>Rosoideae</taxon>
        <taxon>Rosoideae incertae sedis</taxon>
        <taxon>Rubus</taxon>
    </lineage>
</organism>
<feature type="chain" id="PRO_5043743971" description="Protein kinase domain-containing protein" evidence="14">
    <location>
        <begin position="24"/>
        <end position="669"/>
    </location>
</feature>
<keyword evidence="5 14" id="KW-0732">Signal</keyword>
<dbReference type="GO" id="GO:0004674">
    <property type="term" value="F:protein serine/threonine kinase activity"/>
    <property type="evidence" value="ECO:0007669"/>
    <property type="project" value="UniProtKB-KW"/>
</dbReference>
<keyword evidence="11" id="KW-0325">Glycoprotein</keyword>
<evidence type="ECO:0000256" key="3">
    <source>
        <dbReference type="ARBA" id="ARBA00022679"/>
    </source>
</evidence>
<evidence type="ECO:0000256" key="2">
    <source>
        <dbReference type="ARBA" id="ARBA00022527"/>
    </source>
</evidence>
<name>A0AAW1W0E8_RUBAR</name>
<dbReference type="AlphaFoldDB" id="A0AAW1W0E8"/>
<dbReference type="InterPro" id="IPR008271">
    <property type="entry name" value="Ser/Thr_kinase_AS"/>
</dbReference>
<dbReference type="Gene3D" id="1.10.510.10">
    <property type="entry name" value="Transferase(Phosphotransferase) domain 1"/>
    <property type="match status" value="1"/>
</dbReference>
<dbReference type="GO" id="GO:0030247">
    <property type="term" value="F:polysaccharide binding"/>
    <property type="evidence" value="ECO:0007669"/>
    <property type="project" value="InterPro"/>
</dbReference>
<dbReference type="PROSITE" id="PS00107">
    <property type="entry name" value="PROTEIN_KINASE_ATP"/>
    <property type="match status" value="1"/>
</dbReference>
<dbReference type="FunFam" id="1.10.510.10:FF:000590">
    <property type="entry name" value="PR5-like receptor kinase"/>
    <property type="match status" value="1"/>
</dbReference>
<dbReference type="InterPro" id="IPR045874">
    <property type="entry name" value="LRK10/LRL21-25-like"/>
</dbReference>
<evidence type="ECO:0000313" key="16">
    <source>
        <dbReference type="EMBL" id="KAK9912756.1"/>
    </source>
</evidence>
<evidence type="ECO:0000256" key="11">
    <source>
        <dbReference type="ARBA" id="ARBA00023180"/>
    </source>
</evidence>
<evidence type="ECO:0000256" key="12">
    <source>
        <dbReference type="PROSITE-ProRule" id="PRU10141"/>
    </source>
</evidence>
<dbReference type="EMBL" id="JBEDUW010000007">
    <property type="protein sequence ID" value="KAK9912756.1"/>
    <property type="molecule type" value="Genomic_DNA"/>
</dbReference>
<keyword evidence="2" id="KW-0723">Serine/threonine-protein kinase</keyword>
<evidence type="ECO:0000256" key="13">
    <source>
        <dbReference type="SAM" id="Phobius"/>
    </source>
</evidence>
<evidence type="ECO:0000256" key="7">
    <source>
        <dbReference type="ARBA" id="ARBA00022777"/>
    </source>
</evidence>
<evidence type="ECO:0000256" key="4">
    <source>
        <dbReference type="ARBA" id="ARBA00022692"/>
    </source>
</evidence>
<feature type="signal peptide" evidence="14">
    <location>
        <begin position="1"/>
        <end position="23"/>
    </location>
</feature>
<sequence>MSRASVLFAAYTALLLLLPPSFCSQAPSNSSTTNEDNANCTLSCGNIYIKPPFRLPGQPPNCGNKAFELSCEENNTIAVLSLYAGTYYVQEINYTSFTLRVVDSDVHKSRDNYFSNPRYSLTSFNFTDTDPYDISTNPVPIIYLNCTNPIDSPLSVETAPCVNRNRYSNSSDSSLSSLTNMYSYFMVADRDGYVSSSDLGKSCKITQMVMASPSTYEFMMSCEAIYNEIARGFELSWLDYACRSICGKDDVGFCTSCPPDGTVGTWYKSIVNFVVSLLNIGLYPTGAFLSLLRINIEPNSLCFIVIISVIAYLAQFQAVKFVFGFPCVIALLVFKWRRRHLSVYDNIEDFLQNNDDLMPIRYSYSNIKKMTRGFKEKVGEGGYGSVYKGKLRSGRLVAIKMLGTSKSNGQEFINEVATIGRIHHVNVVQLLGFCVEGSKRALVYDFMPNGSLEKYIFSQQGALSLSSEKMFKVAIGVAHGIEYLHQGCDMQILHFDIKPHNILLDENFAPKVSDFGLARLCPLDNSLVSLTAARGTMGYIAPELFYKNIGGVSYKADVYSYGMLLMEMAGRRKNLNATAEHTSQIYFPTWVSEQLSEGNDIEIEDTTEEEKKIVKKMIMVALWCIQLKPGERPSMSKVVEMLDREIEGIRMPPKPFLYPQQMPESTEIS</sequence>
<dbReference type="Pfam" id="PF13947">
    <property type="entry name" value="GUB_WAK_bind"/>
    <property type="match status" value="1"/>
</dbReference>
<evidence type="ECO:0000256" key="5">
    <source>
        <dbReference type="ARBA" id="ARBA00022729"/>
    </source>
</evidence>
<dbReference type="InterPro" id="IPR000719">
    <property type="entry name" value="Prot_kinase_dom"/>
</dbReference>
<keyword evidence="10 13" id="KW-0472">Membrane</keyword>
<dbReference type="Proteomes" id="UP001457282">
    <property type="component" value="Unassembled WGS sequence"/>
</dbReference>
<comment type="subcellular location">
    <subcellularLocation>
        <location evidence="1">Membrane</location>
        <topology evidence="1">Single-pass type I membrane protein</topology>
    </subcellularLocation>
</comment>
<dbReference type="PROSITE" id="PS50011">
    <property type="entry name" value="PROTEIN_KINASE_DOM"/>
    <property type="match status" value="1"/>
</dbReference>
<dbReference type="InterPro" id="IPR011009">
    <property type="entry name" value="Kinase-like_dom_sf"/>
</dbReference>
<evidence type="ECO:0000256" key="14">
    <source>
        <dbReference type="SAM" id="SignalP"/>
    </source>
</evidence>
<evidence type="ECO:0000256" key="1">
    <source>
        <dbReference type="ARBA" id="ARBA00004479"/>
    </source>
</evidence>
<dbReference type="PROSITE" id="PS00108">
    <property type="entry name" value="PROTEIN_KINASE_ST"/>
    <property type="match status" value="1"/>
</dbReference>
<evidence type="ECO:0000256" key="10">
    <source>
        <dbReference type="ARBA" id="ARBA00023136"/>
    </source>
</evidence>
<proteinExistence type="predicted"/>
<evidence type="ECO:0000256" key="9">
    <source>
        <dbReference type="ARBA" id="ARBA00022989"/>
    </source>
</evidence>
<keyword evidence="9 13" id="KW-1133">Transmembrane helix</keyword>
<dbReference type="InterPro" id="IPR025287">
    <property type="entry name" value="WAK_GUB"/>
</dbReference>
<evidence type="ECO:0000259" key="15">
    <source>
        <dbReference type="PROSITE" id="PS50011"/>
    </source>
</evidence>
<gene>
    <name evidence="16" type="ORF">M0R45_036600</name>
</gene>
<keyword evidence="7" id="KW-0418">Kinase</keyword>
<evidence type="ECO:0000256" key="8">
    <source>
        <dbReference type="ARBA" id="ARBA00022840"/>
    </source>
</evidence>
<dbReference type="Gene3D" id="3.30.200.20">
    <property type="entry name" value="Phosphorylase Kinase, domain 1"/>
    <property type="match status" value="1"/>
</dbReference>
<keyword evidence="3" id="KW-0808">Transferase</keyword>
<dbReference type="InterPro" id="IPR017441">
    <property type="entry name" value="Protein_kinase_ATP_BS"/>
</dbReference>